<dbReference type="Pfam" id="PF17911">
    <property type="entry name" value="Ski2_N"/>
    <property type="match status" value="1"/>
</dbReference>
<keyword evidence="13" id="KW-1185">Reference proteome</keyword>
<dbReference type="Pfam" id="PF00270">
    <property type="entry name" value="DEAD"/>
    <property type="match status" value="1"/>
</dbReference>
<dbReference type="PANTHER" id="PTHR12131">
    <property type="entry name" value="ATP-DEPENDENT RNA AND DNA HELICASE"/>
    <property type="match status" value="1"/>
</dbReference>
<keyword evidence="7" id="KW-0067">ATP-binding</keyword>
<keyword evidence="8" id="KW-0694">RNA-binding</keyword>
<dbReference type="Gene3D" id="3.40.50.300">
    <property type="entry name" value="P-loop containing nucleotide triphosphate hydrolases"/>
    <property type="match status" value="2"/>
</dbReference>
<dbReference type="SMART" id="SM01142">
    <property type="entry name" value="DSHCT"/>
    <property type="match status" value="1"/>
</dbReference>
<dbReference type="GO" id="GO:0003724">
    <property type="term" value="F:RNA helicase activity"/>
    <property type="evidence" value="ECO:0007669"/>
    <property type="project" value="InterPro"/>
</dbReference>
<evidence type="ECO:0000256" key="7">
    <source>
        <dbReference type="ARBA" id="ARBA00022840"/>
    </source>
</evidence>
<dbReference type="FunFam" id="1.10.3380.30:FF:000001">
    <property type="entry name" value="Ski2 ATP-dependent RNA helicase"/>
    <property type="match status" value="1"/>
</dbReference>
<evidence type="ECO:0000259" key="11">
    <source>
        <dbReference type="PROSITE" id="PS51194"/>
    </source>
</evidence>
<dbReference type="InterPro" id="IPR027417">
    <property type="entry name" value="P-loop_NTPase"/>
</dbReference>
<evidence type="ECO:0000313" key="12">
    <source>
        <dbReference type="EMBL" id="KAG2184866.1"/>
    </source>
</evidence>
<name>A0A8H7UGG0_MORIS</name>
<dbReference type="CDD" id="cd18795">
    <property type="entry name" value="SF2_C_Ski2"/>
    <property type="match status" value="1"/>
</dbReference>
<evidence type="ECO:0008006" key="14">
    <source>
        <dbReference type="Google" id="ProtNLM"/>
    </source>
</evidence>
<dbReference type="PANTHER" id="PTHR12131:SF1">
    <property type="entry name" value="ATP-DEPENDENT RNA HELICASE SUPV3L1, MITOCHONDRIAL-RELATED"/>
    <property type="match status" value="1"/>
</dbReference>
<dbReference type="FunFam" id="3.40.50.300:FF:000987">
    <property type="entry name" value="DEAD/DEAH box RNA helicase"/>
    <property type="match status" value="1"/>
</dbReference>
<feature type="domain" description="Helicase ATP-binding" evidence="10">
    <location>
        <begin position="337"/>
        <end position="494"/>
    </location>
</feature>
<keyword evidence="5" id="KW-0378">Hydrolase</keyword>
<sequence length="1268" mass="142790">AASAFELLRDDLSPDIIQAELQKLLNPEDLDAVKADVEKRFLVPQTTFPYSWLGGCQQHWEEKPDFKENVDTELLKGHTDIELAREGLDGKVLGYHEVSSKDADLTAKNSTSLQREFGDTKNFVRGKGNNFPFAPGGIENVLQDSVDALADGMLKEKEVLFDFTEGHLLSKPPGLERGLLRTNETDENIEHKTSAFDFDALMQSEDIEIELLEKAPQQEEEKMEESEPESNVENDEQQPRAEESGDIDSLLPTDNLIAKESVARRLAKKQQQDARSKKRDWAHEINANEPFDNFHELVPEMAHDVSAINFDEYYKLILTILVLQFPFELDNFQKHAVYHLEIGDSVFVAAHTSAGKTAVAEYAISLATKHMTKAIYTSPIKALSNQKFRDFKKTYGDDVGILTGDVQINPEASCLIMTTEILRSMLYRGADLLRDVEFVIFDEVHYVNDLERGVVWEEVIIMLPAHVNLILLSATVPNTKEFADWVGRTKKKDIYVISTMKRPVPLEHHLYANKELFKIVGAHEQKINQISYKMAVDALTKKKDPKEISSQRGGRGGRGGVAGKAPARTPQRSYHGAQQTDRNMFVHMVGVLSKKNLLPVVIFTFSKKKCEEYASALSNVDLNTSTEKSEIHIFFEKSVARLRGSDRQLPQVVRTKDLLSRGVAVHHSGLLPIIKEIVEILFSRGLVKVLFATETFAMGVNMPTRSVVFSGIRKHDGQSFRDLLPGEYTQMSGRAGRRGLDDTGVVIIACSGETPPDQTTLSTMLLGKPTKLQSQFRLTYNMILNLLRVEALKVEEMIKRSFSENTSQRLLPDTEKLVNESELSLSKLKQLDCTICSTDIQKYYDLSSEVITSNRKMAWHIAMHPEGHRALTPGRVIVVNNAIYSNAAAVILQPASAATAGITVATQADRYFHCLILVNAKHMSSDLHIQEHRPLPVTDIDVPSEDDCRTEIALVPLTDLLFVTTTSYKINADGLMNSSDKMDSAQITKQLLSFAGASKRNSITEFDWSKIKDMDFQENWKKKQSLLRQMGKNFQCVSCPDLEDHYSLVHAQRRLQAQIDNLKMTISDQNLELLPDYQQRVEVLKNMSYIDSIGTVQLKGRVACEINTADELLLTELIFDNVFADYEPAEIVALLSCFVFHERSDNEPALTPKLQQAKDTVLKYAEAVGEKQYNLGVEMSKDEYVGGFKFTLVEVVYEWARGMPFKHITDLTDVLEGSIVRAIVRLDETCREVKSAARMIGDPSLFKKMEEAELLIKRDIVFAASLYF</sequence>
<keyword evidence="3" id="KW-0963">Cytoplasm</keyword>
<dbReference type="GO" id="GO:0005524">
    <property type="term" value="F:ATP binding"/>
    <property type="evidence" value="ECO:0007669"/>
    <property type="project" value="UniProtKB-KW"/>
</dbReference>
<dbReference type="SMART" id="SM00490">
    <property type="entry name" value="HELICc"/>
    <property type="match status" value="1"/>
</dbReference>
<evidence type="ECO:0000256" key="8">
    <source>
        <dbReference type="ARBA" id="ARBA00022884"/>
    </source>
</evidence>
<dbReference type="Pfam" id="PF13234">
    <property type="entry name" value="MTR4_beta-barrel"/>
    <property type="match status" value="1"/>
</dbReference>
<evidence type="ECO:0000256" key="1">
    <source>
        <dbReference type="ARBA" id="ARBA00004496"/>
    </source>
</evidence>
<feature type="compositionally biased region" description="Polar residues" evidence="9">
    <location>
        <begin position="570"/>
        <end position="579"/>
    </location>
</feature>
<keyword evidence="4" id="KW-0547">Nucleotide-binding</keyword>
<dbReference type="Gene3D" id="1.10.3380.30">
    <property type="match status" value="1"/>
</dbReference>
<feature type="compositionally biased region" description="Acidic residues" evidence="9">
    <location>
        <begin position="221"/>
        <end position="236"/>
    </location>
</feature>
<dbReference type="InterPro" id="IPR040801">
    <property type="entry name" value="Ski2_N"/>
</dbReference>
<dbReference type="GO" id="GO:0016787">
    <property type="term" value="F:hydrolase activity"/>
    <property type="evidence" value="ECO:0007669"/>
    <property type="project" value="UniProtKB-KW"/>
</dbReference>
<dbReference type="SMART" id="SM00487">
    <property type="entry name" value="DEXDc"/>
    <property type="match status" value="1"/>
</dbReference>
<feature type="non-terminal residue" evidence="12">
    <location>
        <position position="1"/>
    </location>
</feature>
<dbReference type="InterPro" id="IPR011545">
    <property type="entry name" value="DEAD/DEAH_box_helicase_dom"/>
</dbReference>
<feature type="region of interest" description="Disordered" evidence="9">
    <location>
        <begin position="216"/>
        <end position="250"/>
    </location>
</feature>
<evidence type="ECO:0000256" key="4">
    <source>
        <dbReference type="ARBA" id="ARBA00022741"/>
    </source>
</evidence>
<dbReference type="FunFam" id="3.40.50.300:FF:000354">
    <property type="entry name" value="ATP-dependent RNA helicase SKI2"/>
    <property type="match status" value="1"/>
</dbReference>
<comment type="similarity">
    <text evidence="2">Belongs to the helicase family. SKI2 subfamily.</text>
</comment>
<evidence type="ECO:0000256" key="2">
    <source>
        <dbReference type="ARBA" id="ARBA00010140"/>
    </source>
</evidence>
<evidence type="ECO:0000256" key="5">
    <source>
        <dbReference type="ARBA" id="ARBA00022801"/>
    </source>
</evidence>
<comment type="caution">
    <text evidence="12">The sequence shown here is derived from an EMBL/GenBank/DDBJ whole genome shotgun (WGS) entry which is preliminary data.</text>
</comment>
<keyword evidence="6" id="KW-0347">Helicase</keyword>
<dbReference type="EMBL" id="JAEPQZ010000002">
    <property type="protein sequence ID" value="KAG2184866.1"/>
    <property type="molecule type" value="Genomic_DNA"/>
</dbReference>
<dbReference type="Pfam" id="PF00271">
    <property type="entry name" value="Helicase_C"/>
    <property type="match status" value="1"/>
</dbReference>
<dbReference type="GO" id="GO:0055087">
    <property type="term" value="C:Ski complex"/>
    <property type="evidence" value="ECO:0007669"/>
    <property type="project" value="TreeGrafter"/>
</dbReference>
<dbReference type="GO" id="GO:0070478">
    <property type="term" value="P:nuclear-transcribed mRNA catabolic process, 3'-5' exonucleolytic nonsense-mediated decay"/>
    <property type="evidence" value="ECO:0007669"/>
    <property type="project" value="TreeGrafter"/>
</dbReference>
<dbReference type="AlphaFoldDB" id="A0A8H7UGG0"/>
<dbReference type="Gene3D" id="1.20.1500.20">
    <property type="match status" value="1"/>
</dbReference>
<reference evidence="12" key="1">
    <citation type="submission" date="2020-12" db="EMBL/GenBank/DDBJ databases">
        <title>Metabolic potential, ecology and presence of endohyphal bacteria is reflected in genomic diversity of Mucoromycotina.</title>
        <authorList>
            <person name="Muszewska A."/>
            <person name="Okrasinska A."/>
            <person name="Steczkiewicz K."/>
            <person name="Drgas O."/>
            <person name="Orlowska M."/>
            <person name="Perlinska-Lenart U."/>
            <person name="Aleksandrzak-Piekarczyk T."/>
            <person name="Szatraj K."/>
            <person name="Zielenkiewicz U."/>
            <person name="Pilsyk S."/>
            <person name="Malc E."/>
            <person name="Mieczkowski P."/>
            <person name="Kruszewska J.S."/>
            <person name="Biernat P."/>
            <person name="Pawlowska J."/>
        </authorList>
    </citation>
    <scope>NUCLEOTIDE SEQUENCE</scope>
    <source>
        <strain evidence="12">WA0000067209</strain>
    </source>
</reference>
<evidence type="ECO:0000256" key="9">
    <source>
        <dbReference type="SAM" id="MobiDB-lite"/>
    </source>
</evidence>
<dbReference type="InterPro" id="IPR001650">
    <property type="entry name" value="Helicase_C-like"/>
</dbReference>
<dbReference type="InterPro" id="IPR014001">
    <property type="entry name" value="Helicase_ATP-bd"/>
</dbReference>
<dbReference type="OrthoDB" id="64767at2759"/>
<dbReference type="Proteomes" id="UP000654370">
    <property type="component" value="Unassembled WGS sequence"/>
</dbReference>
<evidence type="ECO:0000259" key="10">
    <source>
        <dbReference type="PROSITE" id="PS51192"/>
    </source>
</evidence>
<dbReference type="Pfam" id="PF08148">
    <property type="entry name" value="DSHCT"/>
    <property type="match status" value="1"/>
</dbReference>
<organism evidence="12 13">
    <name type="scientific">Mortierella isabellina</name>
    <name type="common">Filamentous fungus</name>
    <name type="synonym">Umbelopsis isabellina</name>
    <dbReference type="NCBI Taxonomy" id="91625"/>
    <lineage>
        <taxon>Eukaryota</taxon>
        <taxon>Fungi</taxon>
        <taxon>Fungi incertae sedis</taxon>
        <taxon>Mucoromycota</taxon>
        <taxon>Mucoromycotina</taxon>
        <taxon>Umbelopsidomycetes</taxon>
        <taxon>Umbelopsidales</taxon>
        <taxon>Umbelopsidaceae</taxon>
        <taxon>Umbelopsis</taxon>
    </lineage>
</organism>
<dbReference type="SUPFAM" id="SSF52540">
    <property type="entry name" value="P-loop containing nucleoside triphosphate hydrolases"/>
    <property type="match status" value="1"/>
</dbReference>
<dbReference type="InterPro" id="IPR025696">
    <property type="entry name" value="Beta-barrel_MTR4"/>
</dbReference>
<evidence type="ECO:0000256" key="6">
    <source>
        <dbReference type="ARBA" id="ARBA00022806"/>
    </source>
</evidence>
<gene>
    <name evidence="12" type="ORF">INT43_000779</name>
</gene>
<dbReference type="PROSITE" id="PS51194">
    <property type="entry name" value="HELICASE_CTER"/>
    <property type="match status" value="1"/>
</dbReference>
<dbReference type="InterPro" id="IPR012961">
    <property type="entry name" value="Ski2/MTR4_C"/>
</dbReference>
<dbReference type="InterPro" id="IPR048392">
    <property type="entry name" value="MTR4-like_stalk"/>
</dbReference>
<feature type="domain" description="Helicase C-terminal" evidence="11">
    <location>
        <begin position="592"/>
        <end position="787"/>
    </location>
</feature>
<accession>A0A8H7UGG0</accession>
<evidence type="ECO:0000313" key="13">
    <source>
        <dbReference type="Proteomes" id="UP000654370"/>
    </source>
</evidence>
<dbReference type="GO" id="GO:0003723">
    <property type="term" value="F:RNA binding"/>
    <property type="evidence" value="ECO:0007669"/>
    <property type="project" value="UniProtKB-KW"/>
</dbReference>
<dbReference type="InterPro" id="IPR050699">
    <property type="entry name" value="RNA-DNA_Helicase"/>
</dbReference>
<feature type="region of interest" description="Disordered" evidence="9">
    <location>
        <begin position="543"/>
        <end position="579"/>
    </location>
</feature>
<protein>
    <recommendedName>
        <fullName evidence="14">Antiviral helicase</fullName>
    </recommendedName>
</protein>
<dbReference type="PIRSF" id="PIRSF005198">
    <property type="entry name" value="Antiviral_helicase_SKI2"/>
    <property type="match status" value="1"/>
</dbReference>
<evidence type="ECO:0000256" key="3">
    <source>
        <dbReference type="ARBA" id="ARBA00022490"/>
    </source>
</evidence>
<dbReference type="Pfam" id="PF21408">
    <property type="entry name" value="MTR4-like_stalk"/>
    <property type="match status" value="1"/>
</dbReference>
<dbReference type="InterPro" id="IPR016438">
    <property type="entry name" value="SKI2-like"/>
</dbReference>
<proteinExistence type="inferred from homology"/>
<dbReference type="PROSITE" id="PS51192">
    <property type="entry name" value="HELICASE_ATP_BIND_1"/>
    <property type="match status" value="1"/>
</dbReference>
<feature type="compositionally biased region" description="Gly residues" evidence="9">
    <location>
        <begin position="553"/>
        <end position="562"/>
    </location>
</feature>
<comment type="subcellular location">
    <subcellularLocation>
        <location evidence="1">Cytoplasm</location>
    </subcellularLocation>
</comment>